<proteinExistence type="inferred from homology"/>
<dbReference type="GO" id="GO:0008324">
    <property type="term" value="F:monoatomic cation transmembrane transporter activity"/>
    <property type="evidence" value="ECO:0007669"/>
    <property type="project" value="InterPro"/>
</dbReference>
<dbReference type="InterPro" id="IPR058533">
    <property type="entry name" value="Cation_efflux_TM"/>
</dbReference>
<feature type="transmembrane region" description="Helical" evidence="7">
    <location>
        <begin position="34"/>
        <end position="54"/>
    </location>
</feature>
<dbReference type="PROSITE" id="PS50216">
    <property type="entry name" value="DHHC"/>
    <property type="match status" value="1"/>
</dbReference>
<keyword evidence="11" id="KW-1185">Reference proteome</keyword>
<dbReference type="InterPro" id="IPR001594">
    <property type="entry name" value="Palmitoyltrfase_DHHC"/>
</dbReference>
<feature type="domain" description="Cation efflux protein transmembrane" evidence="9">
    <location>
        <begin position="370"/>
        <end position="574"/>
    </location>
</feature>
<dbReference type="Pfam" id="PF01529">
    <property type="entry name" value="DHHC"/>
    <property type="match status" value="1"/>
</dbReference>
<evidence type="ECO:0000259" key="8">
    <source>
        <dbReference type="Pfam" id="PF01529"/>
    </source>
</evidence>
<keyword evidence="4 7" id="KW-0812">Transmembrane</keyword>
<evidence type="ECO:0000256" key="3">
    <source>
        <dbReference type="ARBA" id="ARBA00022448"/>
    </source>
</evidence>
<dbReference type="SUPFAM" id="SSF161111">
    <property type="entry name" value="Cation efflux protein transmembrane domain-like"/>
    <property type="match status" value="1"/>
</dbReference>
<keyword evidence="7" id="KW-0012">Acyltransferase</keyword>
<accession>A0A6A6LNE0</accession>
<sequence length="699" mass="77870">MTITSLCRSSCNGALDRCYRLSPCLADPARRSSLGLKLALVMLHLIYVGVLFLFDNDLIEKTKQDPWYIALYLLLFVATLVQYFVTSGSSPGYVLDAMRILNEKNAAVSRASMTSKQPVSSKNGSVIVTVDGSQSGRNPPRSNVTSWMKLVLDMYPPGTSIRTLTCTYCNVEQPLRAKHCHDCDKCVLQFDHHCVWLGTCIGQGNHCRFWWYLCEETALCLWTGILYIAYLKTNITRAWWKDAIMILLLVALSILLIFLLLLLLFHSYLILTNQTTYELVRRRRIPYLRGIPERVHPFSKGVCRNLYEFCCAQSNTYNLESLPTVSEIEEKSRPYTRLSWSCFQDVDFMLLLDTSKNCVMACQRAVKTACVCNLVFSLKFGVWLASSSHVMLAEVVHSVADFANQVLLAYGLSSSKRAPDALHPYGYSKERFVWSLISAVGIFCLGSGATIVHGVQNLWTSHPPANIQYAALVIGGSFIIEGASLLVAIQAVKKGAAAEGMKVRDYVWRGHDPTSVAVMTEDGAAVTGLAIAAASLVAVNTTGNAIYDPIGSIIVGNILGMVAIFLIQRNRHALIGRAMDDHDMEKVLRFLKNDPVVDSLYDCKSEVIGPGFFRFKAEIDFNGVVVVQNYLNRTGRAEWARQFHEAAKEKDDRALLKIMSNYGEEVVTALGSEVDRLEKEIQELVPGIRHVDIEAHNPT</sequence>
<evidence type="ECO:0000256" key="4">
    <source>
        <dbReference type="ARBA" id="ARBA00022692"/>
    </source>
</evidence>
<feature type="transmembrane region" description="Helical" evidence="7">
    <location>
        <begin position="66"/>
        <end position="85"/>
    </location>
</feature>
<evidence type="ECO:0000313" key="11">
    <source>
        <dbReference type="Proteomes" id="UP000467840"/>
    </source>
</evidence>
<dbReference type="Pfam" id="PF01545">
    <property type="entry name" value="Cation_efflux"/>
    <property type="match status" value="1"/>
</dbReference>
<name>A0A6A6LNE0_HEVBR</name>
<dbReference type="EMBL" id="JAAGAX010000009">
    <property type="protein sequence ID" value="KAF2302931.1"/>
    <property type="molecule type" value="Genomic_DNA"/>
</dbReference>
<dbReference type="PANTHER" id="PTHR13414">
    <property type="entry name" value="HUEL-CATION TRANSPORTER"/>
    <property type="match status" value="1"/>
</dbReference>
<evidence type="ECO:0000256" key="1">
    <source>
        <dbReference type="ARBA" id="ARBA00004127"/>
    </source>
</evidence>
<evidence type="ECO:0000313" key="10">
    <source>
        <dbReference type="EMBL" id="KAF2302931.1"/>
    </source>
</evidence>
<dbReference type="PANTHER" id="PTHR13414:SF9">
    <property type="entry name" value="PROTON-COUPLED ZINC ANTIPORTER SLC30A9, MITOCHONDRIAL"/>
    <property type="match status" value="1"/>
</dbReference>
<dbReference type="GO" id="GO:0016020">
    <property type="term" value="C:membrane"/>
    <property type="evidence" value="ECO:0007669"/>
    <property type="project" value="InterPro"/>
</dbReference>
<dbReference type="NCBIfam" id="TIGR01297">
    <property type="entry name" value="CDF"/>
    <property type="match status" value="1"/>
</dbReference>
<keyword evidence="3" id="KW-0813">Transport</keyword>
<comment type="caution">
    <text evidence="10">The sequence shown here is derived from an EMBL/GenBank/DDBJ whole genome shotgun (WGS) entry which is preliminary data.</text>
</comment>
<keyword evidence="6 7" id="KW-0472">Membrane</keyword>
<dbReference type="InterPro" id="IPR027469">
    <property type="entry name" value="Cation_efflux_TMD_sf"/>
</dbReference>
<keyword evidence="5 7" id="KW-1133">Transmembrane helix</keyword>
<dbReference type="InterPro" id="IPR040177">
    <property type="entry name" value="SLC30A9"/>
</dbReference>
<evidence type="ECO:0000256" key="5">
    <source>
        <dbReference type="ARBA" id="ARBA00022989"/>
    </source>
</evidence>
<dbReference type="AlphaFoldDB" id="A0A6A6LNE0"/>
<organism evidence="10 11">
    <name type="scientific">Hevea brasiliensis</name>
    <name type="common">Para rubber tree</name>
    <name type="synonym">Siphonia brasiliensis</name>
    <dbReference type="NCBI Taxonomy" id="3981"/>
    <lineage>
        <taxon>Eukaryota</taxon>
        <taxon>Viridiplantae</taxon>
        <taxon>Streptophyta</taxon>
        <taxon>Embryophyta</taxon>
        <taxon>Tracheophyta</taxon>
        <taxon>Spermatophyta</taxon>
        <taxon>Magnoliopsida</taxon>
        <taxon>eudicotyledons</taxon>
        <taxon>Gunneridae</taxon>
        <taxon>Pentapetalae</taxon>
        <taxon>rosids</taxon>
        <taxon>fabids</taxon>
        <taxon>Malpighiales</taxon>
        <taxon>Euphorbiaceae</taxon>
        <taxon>Crotonoideae</taxon>
        <taxon>Micrandreae</taxon>
        <taxon>Hevea</taxon>
    </lineage>
</organism>
<feature type="transmembrane region" description="Helical" evidence="7">
    <location>
        <begin position="513"/>
        <end position="539"/>
    </location>
</feature>
<comment type="catalytic activity">
    <reaction evidence="7">
        <text>L-cysteinyl-[protein] + hexadecanoyl-CoA = S-hexadecanoyl-L-cysteinyl-[protein] + CoA</text>
        <dbReference type="Rhea" id="RHEA:36683"/>
        <dbReference type="Rhea" id="RHEA-COMP:10131"/>
        <dbReference type="Rhea" id="RHEA-COMP:11032"/>
        <dbReference type="ChEBI" id="CHEBI:29950"/>
        <dbReference type="ChEBI" id="CHEBI:57287"/>
        <dbReference type="ChEBI" id="CHEBI:57379"/>
        <dbReference type="ChEBI" id="CHEBI:74151"/>
        <dbReference type="EC" id="2.3.1.225"/>
    </reaction>
</comment>
<feature type="transmembrane region" description="Helical" evidence="7">
    <location>
        <begin position="545"/>
        <end position="567"/>
    </location>
</feature>
<dbReference type="GO" id="GO:0005783">
    <property type="term" value="C:endoplasmic reticulum"/>
    <property type="evidence" value="ECO:0007669"/>
    <property type="project" value="TreeGrafter"/>
</dbReference>
<evidence type="ECO:0000256" key="7">
    <source>
        <dbReference type="RuleBase" id="RU079119"/>
    </source>
</evidence>
<dbReference type="Gene3D" id="1.20.1510.10">
    <property type="entry name" value="Cation efflux protein transmembrane domain"/>
    <property type="match status" value="1"/>
</dbReference>
<feature type="domain" description="Palmitoyltransferase DHHC" evidence="8">
    <location>
        <begin position="163"/>
        <end position="281"/>
    </location>
</feature>
<protein>
    <recommendedName>
        <fullName evidence="7">S-acyltransferase</fullName>
        <ecNumber evidence="7">2.3.1.225</ecNumber>
    </recommendedName>
    <alternativeName>
        <fullName evidence="7">Palmitoyltransferase</fullName>
    </alternativeName>
</protein>
<dbReference type="EC" id="2.3.1.225" evidence="7"/>
<reference evidence="10 11" key="1">
    <citation type="journal article" date="2020" name="Mol. Plant">
        <title>The Chromosome-Based Rubber Tree Genome Provides New Insights into Spurge Genome Evolution and Rubber Biosynthesis.</title>
        <authorList>
            <person name="Liu J."/>
            <person name="Shi C."/>
            <person name="Shi C.C."/>
            <person name="Li W."/>
            <person name="Zhang Q.J."/>
            <person name="Zhang Y."/>
            <person name="Li K."/>
            <person name="Lu H.F."/>
            <person name="Shi C."/>
            <person name="Zhu S.T."/>
            <person name="Xiao Z.Y."/>
            <person name="Nan H."/>
            <person name="Yue Y."/>
            <person name="Zhu X.G."/>
            <person name="Wu Y."/>
            <person name="Hong X.N."/>
            <person name="Fan G.Y."/>
            <person name="Tong Y."/>
            <person name="Zhang D."/>
            <person name="Mao C.L."/>
            <person name="Liu Y.L."/>
            <person name="Hao S.J."/>
            <person name="Liu W.Q."/>
            <person name="Lv M.Q."/>
            <person name="Zhang H.B."/>
            <person name="Liu Y."/>
            <person name="Hu-Tang G.R."/>
            <person name="Wang J.P."/>
            <person name="Wang J.H."/>
            <person name="Sun Y.H."/>
            <person name="Ni S.B."/>
            <person name="Chen W.B."/>
            <person name="Zhang X.C."/>
            <person name="Jiao Y.N."/>
            <person name="Eichler E.E."/>
            <person name="Li G.H."/>
            <person name="Liu X."/>
            <person name="Gao L.Z."/>
        </authorList>
    </citation>
    <scope>NUCLEOTIDE SEQUENCE [LARGE SCALE GENOMIC DNA]</scope>
    <source>
        <strain evidence="11">cv. GT1</strain>
        <tissue evidence="10">Leaf</tissue>
    </source>
</reference>
<dbReference type="GO" id="GO:0019706">
    <property type="term" value="F:protein-cysteine S-palmitoyltransferase activity"/>
    <property type="evidence" value="ECO:0007669"/>
    <property type="project" value="UniProtKB-EC"/>
</dbReference>
<feature type="transmembrane region" description="Helical" evidence="7">
    <location>
        <begin position="467"/>
        <end position="492"/>
    </location>
</feature>
<feature type="transmembrane region" description="Helical" evidence="7">
    <location>
        <begin position="243"/>
        <end position="265"/>
    </location>
</feature>
<dbReference type="GO" id="GO:0006829">
    <property type="term" value="P:zinc ion transport"/>
    <property type="evidence" value="ECO:0007669"/>
    <property type="project" value="InterPro"/>
</dbReference>
<gene>
    <name evidence="10" type="ORF">GH714_011234</name>
</gene>
<keyword evidence="7" id="KW-0808">Transferase</keyword>
<comment type="similarity">
    <text evidence="2 7">Belongs to the DHHC palmitoyltransferase family.</text>
</comment>
<dbReference type="GO" id="GO:0006882">
    <property type="term" value="P:intracellular zinc ion homeostasis"/>
    <property type="evidence" value="ECO:0007669"/>
    <property type="project" value="TreeGrafter"/>
</dbReference>
<evidence type="ECO:0000256" key="2">
    <source>
        <dbReference type="ARBA" id="ARBA00008574"/>
    </source>
</evidence>
<dbReference type="Proteomes" id="UP000467840">
    <property type="component" value="Chromosome 16"/>
</dbReference>
<evidence type="ECO:0000259" key="9">
    <source>
        <dbReference type="Pfam" id="PF01545"/>
    </source>
</evidence>
<feature type="transmembrane region" description="Helical" evidence="7">
    <location>
        <begin position="432"/>
        <end position="455"/>
    </location>
</feature>
<comment type="domain">
    <text evidence="7">The DHHC domain is required for palmitoyltransferase activity.</text>
</comment>
<dbReference type="InterPro" id="IPR002524">
    <property type="entry name" value="Cation_efflux"/>
</dbReference>
<comment type="subcellular location">
    <subcellularLocation>
        <location evidence="1">Endomembrane system</location>
        <topology evidence="1">Multi-pass membrane protein</topology>
    </subcellularLocation>
</comment>
<comment type="caution">
    <text evidence="7">Lacks conserved residue(s) required for the propagation of feature annotation.</text>
</comment>
<feature type="transmembrane region" description="Helical" evidence="7">
    <location>
        <begin position="209"/>
        <end position="231"/>
    </location>
</feature>
<evidence type="ECO:0000256" key="6">
    <source>
        <dbReference type="ARBA" id="ARBA00023136"/>
    </source>
</evidence>